<dbReference type="AlphaFoldDB" id="A0A1B7MDF5"/>
<feature type="non-terminal residue" evidence="1">
    <location>
        <position position="215"/>
    </location>
</feature>
<sequence>MSFLMYDEAYAASAADTPQHKRVSAWERRTETPYDPFASIATLTHKPINCPRCSRTILAPFIQSDGKGYAQSNFSINCKCNHPITKELLGLHKFAKNAVKSTSPDKSFAERLLTSDIFKLTKLNDPVRQILSNVLYDAARMRTVLNKHTIRPRLLNKIMSAYTDDRVFSLDLVGAVLRQASFVKKMVDLGWTEPGYFTSEVDVVGLQHCVARYHA</sequence>
<dbReference type="InParanoid" id="A0A1B7MDF5"/>
<proteinExistence type="predicted"/>
<protein>
    <submittedName>
        <fullName evidence="1">Uncharacterized protein</fullName>
    </submittedName>
</protein>
<keyword evidence="2" id="KW-1185">Reference proteome</keyword>
<dbReference type="OrthoDB" id="2684236at2759"/>
<evidence type="ECO:0000313" key="2">
    <source>
        <dbReference type="Proteomes" id="UP000092154"/>
    </source>
</evidence>
<gene>
    <name evidence="1" type="ORF">K503DRAFT_788332</name>
</gene>
<reference evidence="1 2" key="1">
    <citation type="submission" date="2016-06" db="EMBL/GenBank/DDBJ databases">
        <title>Comparative genomics of the ectomycorrhizal sister species Rhizopogon vinicolor and Rhizopogon vesiculosus (Basidiomycota: Boletales) reveals a divergence of the mating type B locus.</title>
        <authorList>
            <consortium name="DOE Joint Genome Institute"/>
            <person name="Mujic A.B."/>
            <person name="Kuo A."/>
            <person name="Tritt A."/>
            <person name="Lipzen A."/>
            <person name="Chen C."/>
            <person name="Johnson J."/>
            <person name="Sharma A."/>
            <person name="Barry K."/>
            <person name="Grigoriev I.V."/>
            <person name="Spatafora J.W."/>
        </authorList>
    </citation>
    <scope>NUCLEOTIDE SEQUENCE [LARGE SCALE GENOMIC DNA]</scope>
    <source>
        <strain evidence="1 2">AM-OR11-026</strain>
    </source>
</reference>
<organism evidence="1 2">
    <name type="scientific">Rhizopogon vinicolor AM-OR11-026</name>
    <dbReference type="NCBI Taxonomy" id="1314800"/>
    <lineage>
        <taxon>Eukaryota</taxon>
        <taxon>Fungi</taxon>
        <taxon>Dikarya</taxon>
        <taxon>Basidiomycota</taxon>
        <taxon>Agaricomycotina</taxon>
        <taxon>Agaricomycetes</taxon>
        <taxon>Agaricomycetidae</taxon>
        <taxon>Boletales</taxon>
        <taxon>Suillineae</taxon>
        <taxon>Rhizopogonaceae</taxon>
        <taxon>Rhizopogon</taxon>
    </lineage>
</organism>
<dbReference type="Proteomes" id="UP000092154">
    <property type="component" value="Unassembled WGS sequence"/>
</dbReference>
<dbReference type="EMBL" id="KV450158">
    <property type="protein sequence ID" value="OAX30631.1"/>
    <property type="molecule type" value="Genomic_DNA"/>
</dbReference>
<dbReference type="STRING" id="1314800.A0A1B7MDF5"/>
<evidence type="ECO:0000313" key="1">
    <source>
        <dbReference type="EMBL" id="OAX30631.1"/>
    </source>
</evidence>
<name>A0A1B7MDF5_9AGAM</name>
<accession>A0A1B7MDF5</accession>